<dbReference type="Proteomes" id="UP000051568">
    <property type="component" value="Unassembled WGS sequence"/>
</dbReference>
<dbReference type="InterPro" id="IPR013149">
    <property type="entry name" value="ADH-like_C"/>
</dbReference>
<sequence length="345" mass="37696">MEKEIKAVGFYEGLPISDQNSFMNLKVARKKATGFDLLVQVNAVSVNPVDTKMRQSHPATKEPTILGFDAFGTVVEVGDRVQEFKVGESVFYAGANNRPGSDQEFQLVDARLVAHAPAKISPEEAAAMPLTSLTAWETLFERMPIVARQNANTHKTIFIVNGAGGVGSIAIQLAKWAGLTVITTASKPETTEWTKKLGADLVLDYHKSLKKQLQDHQIETVDFAAIFQSTDIYLPILADIVAPEGYMTSIVENTQPLPMGMLKSKSITFAWEFMFTKSLYQTSDMASQGKILAKVADLLDQQILQPTLTLTLNGINAETLRHAHELVEGNQMIGKIVITGGFNAA</sequence>
<dbReference type="RefSeq" id="WP_201782523.1">
    <property type="nucleotide sequence ID" value="NZ_BJVH01000011.1"/>
</dbReference>
<dbReference type="PANTHER" id="PTHR11695">
    <property type="entry name" value="ALCOHOL DEHYDROGENASE RELATED"/>
    <property type="match status" value="1"/>
</dbReference>
<proteinExistence type="inferred from homology"/>
<keyword evidence="2" id="KW-0479">Metal-binding</keyword>
<organism evidence="4 5">
    <name type="scientific">Pediococcus cellicola</name>
    <dbReference type="NCBI Taxonomy" id="319652"/>
    <lineage>
        <taxon>Bacteria</taxon>
        <taxon>Bacillati</taxon>
        <taxon>Bacillota</taxon>
        <taxon>Bacilli</taxon>
        <taxon>Lactobacillales</taxon>
        <taxon>Lactobacillaceae</taxon>
        <taxon>Pediococcus</taxon>
    </lineage>
</organism>
<evidence type="ECO:0000313" key="5">
    <source>
        <dbReference type="Proteomes" id="UP000051568"/>
    </source>
</evidence>
<dbReference type="InterPro" id="IPR020843">
    <property type="entry name" value="ER"/>
</dbReference>
<comment type="caution">
    <text evidence="4">The sequence shown here is derived from an EMBL/GenBank/DDBJ whole genome shotgun (WGS) entry which is preliminary data.</text>
</comment>
<dbReference type="NCBIfam" id="TIGR02817">
    <property type="entry name" value="adh_fam_1"/>
    <property type="match status" value="1"/>
</dbReference>
<dbReference type="SMART" id="SM00829">
    <property type="entry name" value="PKS_ER"/>
    <property type="match status" value="1"/>
</dbReference>
<accession>A0A0R2IR24</accession>
<keyword evidence="2" id="KW-0560">Oxidoreductase</keyword>
<dbReference type="CDD" id="cd08252">
    <property type="entry name" value="AL_MDR"/>
    <property type="match status" value="1"/>
</dbReference>
<dbReference type="PATRIC" id="fig|319652.3.peg.518"/>
<dbReference type="PANTHER" id="PTHR11695:SF294">
    <property type="entry name" value="RETICULON-4-INTERACTING PROTEIN 1, MITOCHONDRIAL"/>
    <property type="match status" value="1"/>
</dbReference>
<dbReference type="Gene3D" id="3.90.180.10">
    <property type="entry name" value="Medium-chain alcohol dehydrogenases, catalytic domain"/>
    <property type="match status" value="1"/>
</dbReference>
<dbReference type="AlphaFoldDB" id="A0A0R2IR24"/>
<dbReference type="InterPro" id="IPR036291">
    <property type="entry name" value="NAD(P)-bd_dom_sf"/>
</dbReference>
<dbReference type="SUPFAM" id="SSF50129">
    <property type="entry name" value="GroES-like"/>
    <property type="match status" value="1"/>
</dbReference>
<dbReference type="InterPro" id="IPR050700">
    <property type="entry name" value="YIM1/Zinc_Alcohol_DH_Fams"/>
</dbReference>
<name>A0A0R2IR24_9LACO</name>
<dbReference type="SUPFAM" id="SSF51735">
    <property type="entry name" value="NAD(P)-binding Rossmann-fold domains"/>
    <property type="match status" value="1"/>
</dbReference>
<dbReference type="InterPro" id="IPR013154">
    <property type="entry name" value="ADH-like_N"/>
</dbReference>
<protein>
    <recommendedName>
        <fullName evidence="2">Zinc-type alcohol dehydrogenase-like protein</fullName>
    </recommendedName>
</protein>
<comment type="similarity">
    <text evidence="1 2">Belongs to the zinc-containing alcohol dehydrogenase family. Quinone oxidoreductase subfamily.</text>
</comment>
<dbReference type="InterPro" id="IPR011032">
    <property type="entry name" value="GroES-like_sf"/>
</dbReference>
<dbReference type="GO" id="GO:0008270">
    <property type="term" value="F:zinc ion binding"/>
    <property type="evidence" value="ECO:0007669"/>
    <property type="project" value="InterPro"/>
</dbReference>
<evidence type="ECO:0000256" key="2">
    <source>
        <dbReference type="RuleBase" id="RU364000"/>
    </source>
</evidence>
<reference evidence="4 5" key="1">
    <citation type="journal article" date="2015" name="Genome Announc.">
        <title>Expanding the biotechnology potential of lactobacilli through comparative genomics of 213 strains and associated genera.</title>
        <authorList>
            <person name="Sun Z."/>
            <person name="Harris H.M."/>
            <person name="McCann A."/>
            <person name="Guo C."/>
            <person name="Argimon S."/>
            <person name="Zhang W."/>
            <person name="Yang X."/>
            <person name="Jeffery I.B."/>
            <person name="Cooney J.C."/>
            <person name="Kagawa T.F."/>
            <person name="Liu W."/>
            <person name="Song Y."/>
            <person name="Salvetti E."/>
            <person name="Wrobel A."/>
            <person name="Rasinkangas P."/>
            <person name="Parkhill J."/>
            <person name="Rea M.C."/>
            <person name="O'Sullivan O."/>
            <person name="Ritari J."/>
            <person name="Douillard F.P."/>
            <person name="Paul Ross R."/>
            <person name="Yang R."/>
            <person name="Briner A.E."/>
            <person name="Felis G.E."/>
            <person name="de Vos W.M."/>
            <person name="Barrangou R."/>
            <person name="Klaenhammer T.R."/>
            <person name="Caufield P.W."/>
            <person name="Cui Y."/>
            <person name="Zhang H."/>
            <person name="O'Toole P.W."/>
        </authorList>
    </citation>
    <scope>NUCLEOTIDE SEQUENCE [LARGE SCALE GENOMIC DNA]</scope>
    <source>
        <strain evidence="4 5">DSM 17757</strain>
    </source>
</reference>
<dbReference type="InterPro" id="IPR014182">
    <property type="entry name" value="ADH_Zn_typ-1"/>
</dbReference>
<dbReference type="Pfam" id="PF08240">
    <property type="entry name" value="ADH_N"/>
    <property type="match status" value="1"/>
</dbReference>
<keyword evidence="5" id="KW-1185">Reference proteome</keyword>
<evidence type="ECO:0000259" key="3">
    <source>
        <dbReference type="SMART" id="SM00829"/>
    </source>
</evidence>
<dbReference type="Gene3D" id="3.40.50.720">
    <property type="entry name" value="NAD(P)-binding Rossmann-like Domain"/>
    <property type="match status" value="1"/>
</dbReference>
<dbReference type="EMBL" id="JQBR01000012">
    <property type="protein sequence ID" value="KRN65157.1"/>
    <property type="molecule type" value="Genomic_DNA"/>
</dbReference>
<gene>
    <name evidence="4" type="ORF">IV80_GL000514</name>
</gene>
<evidence type="ECO:0000256" key="1">
    <source>
        <dbReference type="ARBA" id="ARBA00010371"/>
    </source>
</evidence>
<evidence type="ECO:0000313" key="4">
    <source>
        <dbReference type="EMBL" id="KRN65157.1"/>
    </source>
</evidence>
<feature type="domain" description="Enoyl reductase (ER)" evidence="3">
    <location>
        <begin position="20"/>
        <end position="338"/>
    </location>
</feature>
<dbReference type="GO" id="GO:0016491">
    <property type="term" value="F:oxidoreductase activity"/>
    <property type="evidence" value="ECO:0007669"/>
    <property type="project" value="UniProtKB-KW"/>
</dbReference>
<dbReference type="STRING" id="319652.IV80_GL000514"/>
<dbReference type="Pfam" id="PF00107">
    <property type="entry name" value="ADH_zinc_N"/>
    <property type="match status" value="1"/>
</dbReference>
<keyword evidence="2" id="KW-0862">Zinc</keyword>